<accession>A0A2S6IAB0</accession>
<sequence length="46" mass="5449">MHYLPILADFTLLKPDIGLIFWAVILISVLPIAALVYFFFRRKQQR</sequence>
<comment type="caution">
    <text evidence="2">The sequence shown here is derived from an EMBL/GenBank/DDBJ whole genome shotgun (WGS) entry which is preliminary data.</text>
</comment>
<dbReference type="RefSeq" id="WP_170067598.1">
    <property type="nucleotide sequence ID" value="NZ_PTJC01000005.1"/>
</dbReference>
<keyword evidence="1" id="KW-1133">Transmembrane helix</keyword>
<evidence type="ECO:0000313" key="2">
    <source>
        <dbReference type="EMBL" id="PPK88412.1"/>
    </source>
</evidence>
<keyword evidence="1" id="KW-0472">Membrane</keyword>
<keyword evidence="1" id="KW-0812">Transmembrane</keyword>
<evidence type="ECO:0000256" key="1">
    <source>
        <dbReference type="SAM" id="Phobius"/>
    </source>
</evidence>
<evidence type="ECO:0000313" key="3">
    <source>
        <dbReference type="Proteomes" id="UP000237662"/>
    </source>
</evidence>
<dbReference type="EMBL" id="PTJC01000005">
    <property type="protein sequence ID" value="PPK88412.1"/>
    <property type="molecule type" value="Genomic_DNA"/>
</dbReference>
<dbReference type="AlphaFoldDB" id="A0A2S6IAB0"/>
<name>A0A2S6IAB0_9BACT</name>
<protein>
    <submittedName>
        <fullName evidence="2">Uncharacterized protein</fullName>
    </submittedName>
</protein>
<feature type="transmembrane region" description="Helical" evidence="1">
    <location>
        <begin position="20"/>
        <end position="40"/>
    </location>
</feature>
<organism evidence="2 3">
    <name type="scientific">Neolewinella xylanilytica</name>
    <dbReference type="NCBI Taxonomy" id="1514080"/>
    <lineage>
        <taxon>Bacteria</taxon>
        <taxon>Pseudomonadati</taxon>
        <taxon>Bacteroidota</taxon>
        <taxon>Saprospiria</taxon>
        <taxon>Saprospirales</taxon>
        <taxon>Lewinellaceae</taxon>
        <taxon>Neolewinella</taxon>
    </lineage>
</organism>
<gene>
    <name evidence="2" type="ORF">CLV84_1379</name>
</gene>
<dbReference type="Proteomes" id="UP000237662">
    <property type="component" value="Unassembled WGS sequence"/>
</dbReference>
<reference evidence="2 3" key="1">
    <citation type="submission" date="2018-02" db="EMBL/GenBank/DDBJ databases">
        <title>Genomic Encyclopedia of Archaeal and Bacterial Type Strains, Phase II (KMG-II): from individual species to whole genera.</title>
        <authorList>
            <person name="Goeker M."/>
        </authorList>
    </citation>
    <scope>NUCLEOTIDE SEQUENCE [LARGE SCALE GENOMIC DNA]</scope>
    <source>
        <strain evidence="2 3">DSM 29526</strain>
    </source>
</reference>
<keyword evidence="3" id="KW-1185">Reference proteome</keyword>
<proteinExistence type="predicted"/>